<dbReference type="EMBL" id="JAPWGY010000003">
    <property type="protein sequence ID" value="MCZ4281513.1"/>
    <property type="molecule type" value="Genomic_DNA"/>
</dbReference>
<feature type="domain" description="Alpha/beta hydrolase fold-3" evidence="3">
    <location>
        <begin position="80"/>
        <end position="296"/>
    </location>
</feature>
<comment type="similarity">
    <text evidence="1">Belongs to the 'GDXG' lipolytic enzyme family.</text>
</comment>
<name>A0ABT4LK77_9PROT</name>
<proteinExistence type="inferred from homology"/>
<dbReference type="Gene3D" id="3.40.50.1820">
    <property type="entry name" value="alpha/beta hydrolase"/>
    <property type="match status" value="1"/>
</dbReference>
<dbReference type="InterPro" id="IPR029058">
    <property type="entry name" value="AB_hydrolase_fold"/>
</dbReference>
<dbReference type="PANTHER" id="PTHR48081:SF8">
    <property type="entry name" value="ALPHA_BETA HYDROLASE FOLD-3 DOMAIN-CONTAINING PROTEIN-RELATED"/>
    <property type="match status" value="1"/>
</dbReference>
<dbReference type="InterPro" id="IPR013094">
    <property type="entry name" value="AB_hydrolase_3"/>
</dbReference>
<keyword evidence="5" id="KW-1185">Reference proteome</keyword>
<dbReference type="Pfam" id="PF07859">
    <property type="entry name" value="Abhydrolase_3"/>
    <property type="match status" value="1"/>
</dbReference>
<evidence type="ECO:0000313" key="5">
    <source>
        <dbReference type="Proteomes" id="UP001069802"/>
    </source>
</evidence>
<evidence type="ECO:0000256" key="1">
    <source>
        <dbReference type="ARBA" id="ARBA00010515"/>
    </source>
</evidence>
<dbReference type="RefSeq" id="WP_269423663.1">
    <property type="nucleotide sequence ID" value="NZ_JAPWGY010000003.1"/>
</dbReference>
<dbReference type="SUPFAM" id="SSF53474">
    <property type="entry name" value="alpha/beta-Hydrolases"/>
    <property type="match status" value="1"/>
</dbReference>
<dbReference type="InterPro" id="IPR002168">
    <property type="entry name" value="Lipase_GDXG_HIS_AS"/>
</dbReference>
<keyword evidence="2 4" id="KW-0378">Hydrolase</keyword>
<gene>
    <name evidence="4" type="ORF">O4H49_12040</name>
</gene>
<dbReference type="GO" id="GO:0016787">
    <property type="term" value="F:hydrolase activity"/>
    <property type="evidence" value="ECO:0007669"/>
    <property type="project" value="UniProtKB-KW"/>
</dbReference>
<dbReference type="InterPro" id="IPR050300">
    <property type="entry name" value="GDXG_lipolytic_enzyme"/>
</dbReference>
<dbReference type="PANTHER" id="PTHR48081">
    <property type="entry name" value="AB HYDROLASE SUPERFAMILY PROTEIN C4A8.06C"/>
    <property type="match status" value="1"/>
</dbReference>
<dbReference type="Proteomes" id="UP001069802">
    <property type="component" value="Unassembled WGS sequence"/>
</dbReference>
<evidence type="ECO:0000313" key="4">
    <source>
        <dbReference type="EMBL" id="MCZ4281513.1"/>
    </source>
</evidence>
<reference evidence="4" key="1">
    <citation type="submission" date="2022-12" db="EMBL/GenBank/DDBJ databases">
        <title>Bacterial isolates from different developmental stages of Nematostella vectensis.</title>
        <authorList>
            <person name="Fraune S."/>
        </authorList>
    </citation>
    <scope>NUCLEOTIDE SEQUENCE</scope>
    <source>
        <strain evidence="4">G21630-S1</strain>
    </source>
</reference>
<organism evidence="4 5">
    <name type="scientific">Kiloniella laminariae</name>
    <dbReference type="NCBI Taxonomy" id="454162"/>
    <lineage>
        <taxon>Bacteria</taxon>
        <taxon>Pseudomonadati</taxon>
        <taxon>Pseudomonadota</taxon>
        <taxon>Alphaproteobacteria</taxon>
        <taxon>Rhodospirillales</taxon>
        <taxon>Kiloniellaceae</taxon>
        <taxon>Kiloniella</taxon>
    </lineage>
</organism>
<accession>A0ABT4LK77</accession>
<sequence length="322" mass="35139">MATILDPELETFVSESESFSGPETNDFSVIREGYNRMTRYFQAPHPEGLQIENGAIEGLEGDIPVRVYRPAALASPCPTLLYFHGGGWVVGNLDSHDSITAELAKEANIQVIAVDYRLAPEHLFPAACDDSWTVLQSLLHAPELFSIDAKRLLVGGDSAGANLAAAITLLLRTQNAANKSSDSTAYLKGQLLIYPALSSENLESRKTQAKAPLFTTEEMDIYLQYYLGRAVTEEDKKDLRLFPAQAQDFSNLPPAFLTAAELDPLADDVPDYANKLVSAGTKADYLVEPGLMHGWLRARHSSPRAAAAFARIVEALKKLAET</sequence>
<evidence type="ECO:0000256" key="2">
    <source>
        <dbReference type="ARBA" id="ARBA00022801"/>
    </source>
</evidence>
<dbReference type="PROSITE" id="PS01173">
    <property type="entry name" value="LIPASE_GDXG_HIS"/>
    <property type="match status" value="1"/>
</dbReference>
<protein>
    <submittedName>
        <fullName evidence="4">Alpha/beta hydrolase</fullName>
    </submittedName>
</protein>
<evidence type="ECO:0000259" key="3">
    <source>
        <dbReference type="Pfam" id="PF07859"/>
    </source>
</evidence>
<comment type="caution">
    <text evidence="4">The sequence shown here is derived from an EMBL/GenBank/DDBJ whole genome shotgun (WGS) entry which is preliminary data.</text>
</comment>